<dbReference type="EMBL" id="MNCJ02000326">
    <property type="protein sequence ID" value="KAF5781093.1"/>
    <property type="molecule type" value="Genomic_DNA"/>
</dbReference>
<evidence type="ECO:0000313" key="1">
    <source>
        <dbReference type="EMBL" id="KAF5781093.1"/>
    </source>
</evidence>
<gene>
    <name evidence="1" type="ORF">HanXRQr2_Chr11g0479441</name>
</gene>
<dbReference type="Gramene" id="mRNA:HanXRQr2_Chr11g0479441">
    <property type="protein sequence ID" value="CDS:HanXRQr2_Chr11g0479441.1"/>
    <property type="gene ID" value="HanXRQr2_Chr11g0479441"/>
</dbReference>
<dbReference type="Proteomes" id="UP000215914">
    <property type="component" value="Unassembled WGS sequence"/>
</dbReference>
<accession>A0A9K3HMS7</accession>
<name>A0A9K3HMS7_HELAN</name>
<organism evidence="1 2">
    <name type="scientific">Helianthus annuus</name>
    <name type="common">Common sunflower</name>
    <dbReference type="NCBI Taxonomy" id="4232"/>
    <lineage>
        <taxon>Eukaryota</taxon>
        <taxon>Viridiplantae</taxon>
        <taxon>Streptophyta</taxon>
        <taxon>Embryophyta</taxon>
        <taxon>Tracheophyta</taxon>
        <taxon>Spermatophyta</taxon>
        <taxon>Magnoliopsida</taxon>
        <taxon>eudicotyledons</taxon>
        <taxon>Gunneridae</taxon>
        <taxon>Pentapetalae</taxon>
        <taxon>asterids</taxon>
        <taxon>campanulids</taxon>
        <taxon>Asterales</taxon>
        <taxon>Asteraceae</taxon>
        <taxon>Asteroideae</taxon>
        <taxon>Heliantheae alliance</taxon>
        <taxon>Heliantheae</taxon>
        <taxon>Helianthus</taxon>
    </lineage>
</organism>
<protein>
    <submittedName>
        <fullName evidence="1">Uncharacterized protein</fullName>
    </submittedName>
</protein>
<evidence type="ECO:0000313" key="2">
    <source>
        <dbReference type="Proteomes" id="UP000215914"/>
    </source>
</evidence>
<dbReference type="AlphaFoldDB" id="A0A9K3HMS7"/>
<reference evidence="1" key="1">
    <citation type="journal article" date="2017" name="Nature">
        <title>The sunflower genome provides insights into oil metabolism, flowering and Asterid evolution.</title>
        <authorList>
            <person name="Badouin H."/>
            <person name="Gouzy J."/>
            <person name="Grassa C.J."/>
            <person name="Murat F."/>
            <person name="Staton S.E."/>
            <person name="Cottret L."/>
            <person name="Lelandais-Briere C."/>
            <person name="Owens G.L."/>
            <person name="Carrere S."/>
            <person name="Mayjonade B."/>
            <person name="Legrand L."/>
            <person name="Gill N."/>
            <person name="Kane N.C."/>
            <person name="Bowers J.E."/>
            <person name="Hubner S."/>
            <person name="Bellec A."/>
            <person name="Berard A."/>
            <person name="Berges H."/>
            <person name="Blanchet N."/>
            <person name="Boniface M.C."/>
            <person name="Brunel D."/>
            <person name="Catrice O."/>
            <person name="Chaidir N."/>
            <person name="Claudel C."/>
            <person name="Donnadieu C."/>
            <person name="Faraut T."/>
            <person name="Fievet G."/>
            <person name="Helmstetter N."/>
            <person name="King M."/>
            <person name="Knapp S.J."/>
            <person name="Lai Z."/>
            <person name="Le Paslier M.C."/>
            <person name="Lippi Y."/>
            <person name="Lorenzon L."/>
            <person name="Mandel J.R."/>
            <person name="Marage G."/>
            <person name="Marchand G."/>
            <person name="Marquand E."/>
            <person name="Bret-Mestries E."/>
            <person name="Morien E."/>
            <person name="Nambeesan S."/>
            <person name="Nguyen T."/>
            <person name="Pegot-Espagnet P."/>
            <person name="Pouilly N."/>
            <person name="Raftis F."/>
            <person name="Sallet E."/>
            <person name="Schiex T."/>
            <person name="Thomas J."/>
            <person name="Vandecasteele C."/>
            <person name="Vares D."/>
            <person name="Vear F."/>
            <person name="Vautrin S."/>
            <person name="Crespi M."/>
            <person name="Mangin B."/>
            <person name="Burke J.M."/>
            <person name="Salse J."/>
            <person name="Munos S."/>
            <person name="Vincourt P."/>
            <person name="Rieseberg L.H."/>
            <person name="Langlade N.B."/>
        </authorList>
    </citation>
    <scope>NUCLEOTIDE SEQUENCE</scope>
    <source>
        <tissue evidence="1">Leaves</tissue>
    </source>
</reference>
<sequence length="63" mass="7301">MVLVKFGYVKTKEVIRNNLYICITLNENSIYSNLLSLIQLANPHCFNDGLINVLMDQNLEHVY</sequence>
<reference evidence="1" key="2">
    <citation type="submission" date="2020-06" db="EMBL/GenBank/DDBJ databases">
        <title>Helianthus annuus Genome sequencing and assembly Release 2.</title>
        <authorList>
            <person name="Gouzy J."/>
            <person name="Langlade N."/>
            <person name="Munos S."/>
        </authorList>
    </citation>
    <scope>NUCLEOTIDE SEQUENCE</scope>
    <source>
        <tissue evidence="1">Leaves</tissue>
    </source>
</reference>
<proteinExistence type="predicted"/>
<keyword evidence="2" id="KW-1185">Reference proteome</keyword>
<comment type="caution">
    <text evidence="1">The sequence shown here is derived from an EMBL/GenBank/DDBJ whole genome shotgun (WGS) entry which is preliminary data.</text>
</comment>